<feature type="region of interest" description="Disordered" evidence="1">
    <location>
        <begin position="365"/>
        <end position="399"/>
    </location>
</feature>
<dbReference type="AlphaFoldDB" id="A0A2K8YS94"/>
<name>A0A2K8YS94_9BACT</name>
<feature type="compositionally biased region" description="Polar residues" evidence="1">
    <location>
        <begin position="365"/>
        <end position="391"/>
    </location>
</feature>
<sequence length="399" mass="43663">MAFFSQVIRWIGCSCLLVGLQGCVNAYDPSLTLNANLIVVSGIITDLNETQTISLSRSRSSVDSLNVTIPIQRAIVTVTVNGTTPISLVEAQPGIYQFPADFRGKVGNSYQLHFQTSEGTVYESSVETMASVPAIQRTYDQFNPQGPKKTADGLPIPANDIYLDMQDPADGRNFYLWRWRLYEIQLWCATCQQGRYVVRDIGPVGAGPIDIIGCIRDTTVGTTNLFDYPCRGLCWDIFHNTDVDVFSDVYTNGQAQVGHKVASIPIYQRDPALIVVEQLSISANAYRYYRLFADQVQNTGTLADSPPAPISGNIRNVNNSSENVVGYFSAASVAVSRHKISRQSVNTGMFQGLFYAINGRAPRLETSQPGSSPFGSTASSALCIPNNSRTDQVPPGWNE</sequence>
<reference evidence="2 3" key="1">
    <citation type="submission" date="2017-11" db="EMBL/GenBank/DDBJ databases">
        <title>Taxonomic description and genome sequences of Spirosoma HA7 sp. nov., isolated from pollen microhabitat of Corylus avellana.</title>
        <authorList>
            <person name="Ambika Manirajan B."/>
            <person name="Suarez C."/>
            <person name="Ratering S."/>
            <person name="Geissler-Plaum R."/>
            <person name="Cardinale M."/>
            <person name="Sylvia S."/>
        </authorList>
    </citation>
    <scope>NUCLEOTIDE SEQUENCE [LARGE SCALE GENOMIC DNA]</scope>
    <source>
        <strain evidence="2 3">HA7</strain>
    </source>
</reference>
<dbReference type="RefSeq" id="WP_100985906.1">
    <property type="nucleotide sequence ID" value="NZ_CP025096.1"/>
</dbReference>
<gene>
    <name evidence="2" type="ORF">CWM47_00770</name>
</gene>
<keyword evidence="3" id="KW-1185">Reference proteome</keyword>
<dbReference type="InterPro" id="IPR025345">
    <property type="entry name" value="DUF4249"/>
</dbReference>
<organism evidence="2 3">
    <name type="scientific">Spirosoma pollinicola</name>
    <dbReference type="NCBI Taxonomy" id="2057025"/>
    <lineage>
        <taxon>Bacteria</taxon>
        <taxon>Pseudomonadati</taxon>
        <taxon>Bacteroidota</taxon>
        <taxon>Cytophagia</taxon>
        <taxon>Cytophagales</taxon>
        <taxon>Cytophagaceae</taxon>
        <taxon>Spirosoma</taxon>
    </lineage>
</organism>
<evidence type="ECO:0008006" key="4">
    <source>
        <dbReference type="Google" id="ProtNLM"/>
    </source>
</evidence>
<protein>
    <recommendedName>
        <fullName evidence="4">DUF4249 domain-containing protein</fullName>
    </recommendedName>
</protein>
<evidence type="ECO:0000313" key="3">
    <source>
        <dbReference type="Proteomes" id="UP000232883"/>
    </source>
</evidence>
<dbReference type="Pfam" id="PF14054">
    <property type="entry name" value="DUF4249"/>
    <property type="match status" value="1"/>
</dbReference>
<dbReference type="Proteomes" id="UP000232883">
    <property type="component" value="Chromosome"/>
</dbReference>
<proteinExistence type="predicted"/>
<dbReference type="OrthoDB" id="922982at2"/>
<evidence type="ECO:0000313" key="2">
    <source>
        <dbReference type="EMBL" id="AUD00480.1"/>
    </source>
</evidence>
<dbReference type="EMBL" id="CP025096">
    <property type="protein sequence ID" value="AUD00480.1"/>
    <property type="molecule type" value="Genomic_DNA"/>
</dbReference>
<dbReference type="KEGG" id="spir:CWM47_00770"/>
<accession>A0A2K8YS94</accession>
<evidence type="ECO:0000256" key="1">
    <source>
        <dbReference type="SAM" id="MobiDB-lite"/>
    </source>
</evidence>